<accession>A0AAU9KBT2</accession>
<comment type="caution">
    <text evidence="2">The sequence shown here is derived from an EMBL/GenBank/DDBJ whole genome shotgun (WGS) entry which is preliminary data.</text>
</comment>
<dbReference type="AlphaFoldDB" id="A0AAU9KBT2"/>
<evidence type="ECO:0000313" key="2">
    <source>
        <dbReference type="EMBL" id="CAG9335696.1"/>
    </source>
</evidence>
<sequence>MGCSQSQGELINQALSERDKFKRQEAEAVAQASKYEKDYLSLKQQLDFEKSESIKILTKNEESEKKIAAIENKNFELEKQLLKLKTELNEFQSQNQKFLSELEAFRKFKLRTATKTVIRYYKYWRQLNFNWAIEQWRDIPSNIIAEDFNSDDLNITEDSTISTLSQEDYKEAALDFIQKDYQNKLASSTLMKEYNLHKVPIQKQMSISSLYRSCETMMDKKYENDANDLAGRRKPVDIGSYMVDYLIRHFGIKKLAYKTLSELIPTLQHYCKQHNHYSILMCRLLHIFHSEPISLSLGIFITKMRVEFNNLSKNAGLTKSSNKLLGGDAFIIDLFGLINNIFETNREVRTAILSLLKPEHVNKEDFFLFHLCYKIVRQAMTPDGAFDALSNLANLPETSIFYSNAKSILDLKVFLDDDQIFRSIFDPKNLGFISKENFISKINFQAYYANCKNNAYVISRCKFLTTLLEVYNVYYCKAVSNLIKIYNQSGINLNQSEYEQAALKAEPSLSTDQLERLYEEALSLQNNEGLITCSSFCTSLTNYGIGHRGIKEFAVPELWNISEKLRSDVSYLFLEESAASLSLEDPTKEINKSRN</sequence>
<keyword evidence="1" id="KW-0175">Coiled coil</keyword>
<organism evidence="2 3">
    <name type="scientific">Blepharisma stoltei</name>
    <dbReference type="NCBI Taxonomy" id="1481888"/>
    <lineage>
        <taxon>Eukaryota</taxon>
        <taxon>Sar</taxon>
        <taxon>Alveolata</taxon>
        <taxon>Ciliophora</taxon>
        <taxon>Postciliodesmatophora</taxon>
        <taxon>Heterotrichea</taxon>
        <taxon>Heterotrichida</taxon>
        <taxon>Blepharismidae</taxon>
        <taxon>Blepharisma</taxon>
    </lineage>
</organism>
<feature type="coiled-coil region" evidence="1">
    <location>
        <begin position="32"/>
        <end position="101"/>
    </location>
</feature>
<protein>
    <submittedName>
        <fullName evidence="2">Uncharacterized protein</fullName>
    </submittedName>
</protein>
<evidence type="ECO:0000313" key="3">
    <source>
        <dbReference type="Proteomes" id="UP001162131"/>
    </source>
</evidence>
<dbReference type="Proteomes" id="UP001162131">
    <property type="component" value="Unassembled WGS sequence"/>
</dbReference>
<name>A0AAU9KBT2_9CILI</name>
<keyword evidence="3" id="KW-1185">Reference proteome</keyword>
<reference evidence="2" key="1">
    <citation type="submission" date="2021-09" db="EMBL/GenBank/DDBJ databases">
        <authorList>
            <consortium name="AG Swart"/>
            <person name="Singh M."/>
            <person name="Singh A."/>
            <person name="Seah K."/>
            <person name="Emmerich C."/>
        </authorList>
    </citation>
    <scope>NUCLEOTIDE SEQUENCE</scope>
    <source>
        <strain evidence="2">ATCC30299</strain>
    </source>
</reference>
<gene>
    <name evidence="2" type="ORF">BSTOLATCC_MIC64159</name>
</gene>
<evidence type="ECO:0000256" key="1">
    <source>
        <dbReference type="SAM" id="Coils"/>
    </source>
</evidence>
<proteinExistence type="predicted"/>
<dbReference type="EMBL" id="CAJZBQ010000062">
    <property type="protein sequence ID" value="CAG9335696.1"/>
    <property type="molecule type" value="Genomic_DNA"/>
</dbReference>